<dbReference type="InterPro" id="IPR051368">
    <property type="entry name" value="SerProtInhib-TIL_Domain"/>
</dbReference>
<dbReference type="Pfam" id="PF01826">
    <property type="entry name" value="TIL"/>
    <property type="match status" value="2"/>
</dbReference>
<evidence type="ECO:0000259" key="4">
    <source>
        <dbReference type="Pfam" id="PF01826"/>
    </source>
</evidence>
<feature type="domain" description="TIL" evidence="4">
    <location>
        <begin position="146"/>
        <end position="199"/>
    </location>
</feature>
<evidence type="ECO:0000313" key="6">
    <source>
        <dbReference type="Proteomes" id="UP000075884"/>
    </source>
</evidence>
<protein>
    <recommendedName>
        <fullName evidence="4">TIL domain-containing protein</fullName>
    </recommendedName>
</protein>
<evidence type="ECO:0000256" key="1">
    <source>
        <dbReference type="ARBA" id="ARBA00022690"/>
    </source>
</evidence>
<dbReference type="STRING" id="7168.A0A182N7E6"/>
<sequence>MARYTVALWLCLVAASLFHVLVAVPVEKTGATDVAAPTTTEVPATTEEETTPPPIVCTDPREMYDECGSACGDRTCENQRRSDVHCTKQCVEGCFCRNGYVRDKDRNCIPAYRCGRAPTMMAVVRLCCLLVTLIFVLHAAEGAEVCRYGERWRCGSTACEKTCYSVDGEVCDQPCTNGCYCDQGFVRGPFGNCSPLFVCRYKGISGRMFV</sequence>
<dbReference type="InterPro" id="IPR036084">
    <property type="entry name" value="Ser_inhib-like_sf"/>
</dbReference>
<dbReference type="VEuPathDB" id="VectorBase:ADIR003570"/>
<dbReference type="CDD" id="cd19941">
    <property type="entry name" value="TIL"/>
    <property type="match status" value="2"/>
</dbReference>
<dbReference type="AlphaFoldDB" id="A0A182N7E6"/>
<dbReference type="GO" id="GO:0030414">
    <property type="term" value="F:peptidase inhibitor activity"/>
    <property type="evidence" value="ECO:0007669"/>
    <property type="project" value="UniProtKB-KW"/>
</dbReference>
<dbReference type="PANTHER" id="PTHR23259">
    <property type="entry name" value="RIDDLE"/>
    <property type="match status" value="1"/>
</dbReference>
<dbReference type="Gene3D" id="2.10.25.10">
    <property type="entry name" value="Laminin"/>
    <property type="match status" value="2"/>
</dbReference>
<evidence type="ECO:0000256" key="2">
    <source>
        <dbReference type="ARBA" id="ARBA00023157"/>
    </source>
</evidence>
<keyword evidence="2" id="KW-1015">Disulfide bond</keyword>
<accession>A0A182N7E6</accession>
<reference evidence="6" key="1">
    <citation type="submission" date="2013-03" db="EMBL/GenBank/DDBJ databases">
        <title>The Genome Sequence of Anopheles dirus WRAIR2.</title>
        <authorList>
            <consortium name="The Broad Institute Genomics Platform"/>
            <person name="Neafsey D.E."/>
            <person name="Walton C."/>
            <person name="Walker B."/>
            <person name="Young S.K."/>
            <person name="Zeng Q."/>
            <person name="Gargeya S."/>
            <person name="Fitzgerald M."/>
            <person name="Haas B."/>
            <person name="Abouelleil A."/>
            <person name="Allen A.W."/>
            <person name="Alvarado L."/>
            <person name="Arachchi H.M."/>
            <person name="Berlin A.M."/>
            <person name="Chapman S.B."/>
            <person name="Gainer-Dewar J."/>
            <person name="Goldberg J."/>
            <person name="Griggs A."/>
            <person name="Gujja S."/>
            <person name="Hansen M."/>
            <person name="Howarth C."/>
            <person name="Imamovic A."/>
            <person name="Ireland A."/>
            <person name="Larimer J."/>
            <person name="McCowan C."/>
            <person name="Murphy C."/>
            <person name="Pearson M."/>
            <person name="Poon T.W."/>
            <person name="Priest M."/>
            <person name="Roberts A."/>
            <person name="Saif S."/>
            <person name="Shea T."/>
            <person name="Sisk P."/>
            <person name="Sykes S."/>
            <person name="Wortman J."/>
            <person name="Nusbaum C."/>
            <person name="Birren B."/>
        </authorList>
    </citation>
    <scope>NUCLEOTIDE SEQUENCE [LARGE SCALE GENOMIC DNA]</scope>
    <source>
        <strain evidence="6">WRAIR2</strain>
    </source>
</reference>
<feature type="domain" description="TIL" evidence="4">
    <location>
        <begin position="60"/>
        <end position="114"/>
    </location>
</feature>
<evidence type="ECO:0000256" key="3">
    <source>
        <dbReference type="SAM" id="SignalP"/>
    </source>
</evidence>
<organism evidence="5 6">
    <name type="scientific">Anopheles dirus</name>
    <dbReference type="NCBI Taxonomy" id="7168"/>
    <lineage>
        <taxon>Eukaryota</taxon>
        <taxon>Metazoa</taxon>
        <taxon>Ecdysozoa</taxon>
        <taxon>Arthropoda</taxon>
        <taxon>Hexapoda</taxon>
        <taxon>Insecta</taxon>
        <taxon>Pterygota</taxon>
        <taxon>Neoptera</taxon>
        <taxon>Endopterygota</taxon>
        <taxon>Diptera</taxon>
        <taxon>Nematocera</taxon>
        <taxon>Culicoidea</taxon>
        <taxon>Culicidae</taxon>
        <taxon>Anophelinae</taxon>
        <taxon>Anopheles</taxon>
    </lineage>
</organism>
<evidence type="ECO:0000313" key="5">
    <source>
        <dbReference type="EnsemblMetazoa" id="ADIR003570-PA"/>
    </source>
</evidence>
<dbReference type="FunFam" id="2.10.25.10:FF:000674">
    <property type="entry name" value="Mucin-2"/>
    <property type="match status" value="1"/>
</dbReference>
<proteinExistence type="predicted"/>
<keyword evidence="1" id="KW-0646">Protease inhibitor</keyword>
<dbReference type="InterPro" id="IPR002919">
    <property type="entry name" value="TIL_dom"/>
</dbReference>
<dbReference type="Proteomes" id="UP000075884">
    <property type="component" value="Unassembled WGS sequence"/>
</dbReference>
<feature type="signal peptide" evidence="3">
    <location>
        <begin position="1"/>
        <end position="23"/>
    </location>
</feature>
<keyword evidence="3" id="KW-0732">Signal</keyword>
<dbReference type="PANTHER" id="PTHR23259:SF70">
    <property type="entry name" value="ACCESSORY GLAND PROTEIN ACP62F-RELATED"/>
    <property type="match status" value="1"/>
</dbReference>
<dbReference type="SUPFAM" id="SSF57567">
    <property type="entry name" value="Serine protease inhibitors"/>
    <property type="match status" value="2"/>
</dbReference>
<dbReference type="EnsemblMetazoa" id="ADIR003570-RA">
    <property type="protein sequence ID" value="ADIR003570-PA"/>
    <property type="gene ID" value="ADIR003570"/>
</dbReference>
<reference evidence="5" key="2">
    <citation type="submission" date="2020-05" db="UniProtKB">
        <authorList>
            <consortium name="EnsemblMetazoa"/>
        </authorList>
    </citation>
    <scope>IDENTIFICATION</scope>
    <source>
        <strain evidence="5">WRAIR2</strain>
    </source>
</reference>
<feature type="chain" id="PRO_5008129555" description="TIL domain-containing protein" evidence="3">
    <location>
        <begin position="24"/>
        <end position="210"/>
    </location>
</feature>
<name>A0A182N7E6_9DIPT</name>
<keyword evidence="6" id="KW-1185">Reference proteome</keyword>